<evidence type="ECO:0000313" key="2">
    <source>
        <dbReference type="Proteomes" id="UP001642260"/>
    </source>
</evidence>
<gene>
    <name evidence="1" type="ORF">ERUC_LOCUS14615</name>
</gene>
<dbReference type="AlphaFoldDB" id="A0ABC8JRW1"/>
<reference evidence="1 2" key="1">
    <citation type="submission" date="2022-03" db="EMBL/GenBank/DDBJ databases">
        <authorList>
            <person name="Macdonald S."/>
            <person name="Ahmed S."/>
            <person name="Newling K."/>
        </authorList>
    </citation>
    <scope>NUCLEOTIDE SEQUENCE [LARGE SCALE GENOMIC DNA]</scope>
</reference>
<dbReference type="Proteomes" id="UP001642260">
    <property type="component" value="Unassembled WGS sequence"/>
</dbReference>
<dbReference type="EMBL" id="CAKOAT010137376">
    <property type="protein sequence ID" value="CAH8337598.1"/>
    <property type="molecule type" value="Genomic_DNA"/>
</dbReference>
<proteinExistence type="predicted"/>
<organism evidence="1 2">
    <name type="scientific">Eruca vesicaria subsp. sativa</name>
    <name type="common">Garden rocket</name>
    <name type="synonym">Eruca sativa</name>
    <dbReference type="NCBI Taxonomy" id="29727"/>
    <lineage>
        <taxon>Eukaryota</taxon>
        <taxon>Viridiplantae</taxon>
        <taxon>Streptophyta</taxon>
        <taxon>Embryophyta</taxon>
        <taxon>Tracheophyta</taxon>
        <taxon>Spermatophyta</taxon>
        <taxon>Magnoliopsida</taxon>
        <taxon>eudicotyledons</taxon>
        <taxon>Gunneridae</taxon>
        <taxon>Pentapetalae</taxon>
        <taxon>rosids</taxon>
        <taxon>malvids</taxon>
        <taxon>Brassicales</taxon>
        <taxon>Brassicaceae</taxon>
        <taxon>Brassiceae</taxon>
        <taxon>Eruca</taxon>
    </lineage>
</organism>
<comment type="caution">
    <text evidence="1">The sequence shown here is derived from an EMBL/GenBank/DDBJ whole genome shotgun (WGS) entry which is preliminary data.</text>
</comment>
<sequence length="126" mass="14713">MAQIKIVCGHCIFDKNKWLFGVEKGTKKYKVNEQIYDVELSYMYSKKVLVTLPQNTPPVEINNQRQFTGFLEQLKTEVMQVCLELKERFLEEDEVASDDEDEGSIFDYCDDVDDEDEGSIFAFFVE</sequence>
<accession>A0ABC8JRW1</accession>
<keyword evidence="2" id="KW-1185">Reference proteome</keyword>
<evidence type="ECO:0000313" key="1">
    <source>
        <dbReference type="EMBL" id="CAH8337598.1"/>
    </source>
</evidence>
<protein>
    <submittedName>
        <fullName evidence="1">Uncharacterized protein</fullName>
    </submittedName>
</protein>
<name>A0ABC8JRW1_ERUVS</name>